<gene>
    <name evidence="1" type="ORF">A7Q10_04065</name>
</gene>
<comment type="caution">
    <text evidence="1">The sequence shown here is derived from an EMBL/GenBank/DDBJ whole genome shotgun (WGS) entry which is preliminary data.</text>
</comment>
<dbReference type="Proteomes" id="UP000297713">
    <property type="component" value="Unassembled WGS sequence"/>
</dbReference>
<keyword evidence="2" id="KW-1185">Reference proteome</keyword>
<reference evidence="1 2" key="1">
    <citation type="submission" date="2016-05" db="EMBL/GenBank/DDBJ databases">
        <title>Diversity and Homogeneity among Thermoacidophilic Verrucomicrobia Methanotrophs Linked with Geographical Origin.</title>
        <authorList>
            <person name="Erikstad H.-A."/>
            <person name="Smestad N.B."/>
            <person name="Ceballos R.M."/>
            <person name="Birkeland N.-K."/>
        </authorList>
    </citation>
    <scope>NUCLEOTIDE SEQUENCE [LARGE SCALE GENOMIC DNA]</scope>
    <source>
        <strain evidence="1 2">Phi</strain>
    </source>
</reference>
<accession>A0A4Y8PH85</accession>
<name>A0A4Y8PH85_9BACT</name>
<dbReference type="EMBL" id="LXQC01000057">
    <property type="protein sequence ID" value="TFE71775.1"/>
    <property type="molecule type" value="Genomic_DNA"/>
</dbReference>
<dbReference type="AlphaFoldDB" id="A0A4Y8PH85"/>
<protein>
    <submittedName>
        <fullName evidence="1">Uncharacterized protein</fullName>
    </submittedName>
</protein>
<proteinExistence type="predicted"/>
<dbReference type="RefSeq" id="WP_208527637.1">
    <property type="nucleotide sequence ID" value="NZ_LXQC01000057.1"/>
</dbReference>
<sequence length="94" mass="10400">MQRALLFSALSCFVILGPLSLKGDVMLTTKGYRLTILPVLGAEKVIVPEGKVHMKELAYLPNVQEQKSSFAVEKSQKHIKKGQDQKKALLCCKS</sequence>
<organism evidence="1 2">
    <name type="scientific">Methylacidiphilum caldifontis</name>
    <dbReference type="NCBI Taxonomy" id="2795386"/>
    <lineage>
        <taxon>Bacteria</taxon>
        <taxon>Pseudomonadati</taxon>
        <taxon>Verrucomicrobiota</taxon>
        <taxon>Methylacidiphilae</taxon>
        <taxon>Methylacidiphilales</taxon>
        <taxon>Methylacidiphilaceae</taxon>
        <taxon>Methylacidiphilum (ex Ratnadevi et al. 2023)</taxon>
    </lineage>
</organism>
<evidence type="ECO:0000313" key="2">
    <source>
        <dbReference type="Proteomes" id="UP000297713"/>
    </source>
</evidence>
<evidence type="ECO:0000313" key="1">
    <source>
        <dbReference type="EMBL" id="TFE71775.1"/>
    </source>
</evidence>